<proteinExistence type="inferred from homology"/>
<dbReference type="Gene3D" id="3.40.50.300">
    <property type="entry name" value="P-loop containing nucleotide triphosphate hydrolases"/>
    <property type="match status" value="1"/>
</dbReference>
<dbReference type="Pfam" id="PF00406">
    <property type="entry name" value="ADK"/>
    <property type="match status" value="1"/>
</dbReference>
<dbReference type="PROSITE" id="PS00113">
    <property type="entry name" value="ADENYLATE_KINASE"/>
    <property type="match status" value="1"/>
</dbReference>
<dbReference type="RefSeq" id="XP_012898899.1">
    <property type="nucleotide sequence ID" value="XM_013043445.1"/>
</dbReference>
<feature type="domain" description="Adenylate kinase active site lid" evidence="5">
    <location>
        <begin position="137"/>
        <end position="182"/>
    </location>
</feature>
<dbReference type="EMBL" id="FN668689">
    <property type="protein sequence ID" value="CBK24851.2"/>
    <property type="molecule type" value="Genomic_DNA"/>
</dbReference>
<dbReference type="SUPFAM" id="SSF52540">
    <property type="entry name" value="P-loop containing nucleoside triphosphate hydrolases"/>
    <property type="match status" value="1"/>
</dbReference>
<keyword evidence="1 4" id="KW-0808">Transferase</keyword>
<dbReference type="GO" id="GO:0005524">
    <property type="term" value="F:ATP binding"/>
    <property type="evidence" value="ECO:0007669"/>
    <property type="project" value="InterPro"/>
</dbReference>
<dbReference type="PANTHER" id="PTHR23359">
    <property type="entry name" value="NUCLEOTIDE KINASE"/>
    <property type="match status" value="1"/>
</dbReference>
<dbReference type="InParanoid" id="D8M9W2"/>
<name>D8M9W2_BLAHO</name>
<accession>D8M9W2</accession>
<evidence type="ECO:0000313" key="6">
    <source>
        <dbReference type="EMBL" id="CBK24851.2"/>
    </source>
</evidence>
<dbReference type="PRINTS" id="PR00094">
    <property type="entry name" value="ADENYLTKNASE"/>
</dbReference>
<dbReference type="CDD" id="cd01428">
    <property type="entry name" value="ADK"/>
    <property type="match status" value="1"/>
</dbReference>
<keyword evidence="7" id="KW-1185">Reference proteome</keyword>
<dbReference type="NCBIfam" id="TIGR01351">
    <property type="entry name" value="adk"/>
    <property type="match status" value="1"/>
</dbReference>
<comment type="similarity">
    <text evidence="4">Belongs to the adenylate kinase family.</text>
</comment>
<keyword evidence="3 4" id="KW-0418">Kinase</keyword>
<dbReference type="Pfam" id="PF05191">
    <property type="entry name" value="ADK_lid"/>
    <property type="match status" value="1"/>
</dbReference>
<evidence type="ECO:0000256" key="1">
    <source>
        <dbReference type="ARBA" id="ARBA00022679"/>
    </source>
</evidence>
<dbReference type="InterPro" id="IPR000850">
    <property type="entry name" value="Adenylat/UMP-CMP_kin"/>
</dbReference>
<dbReference type="OMA" id="IKVENTM"/>
<evidence type="ECO:0000313" key="7">
    <source>
        <dbReference type="Proteomes" id="UP000008312"/>
    </source>
</evidence>
<organism evidence="6">
    <name type="scientific">Blastocystis hominis</name>
    <dbReference type="NCBI Taxonomy" id="12968"/>
    <lineage>
        <taxon>Eukaryota</taxon>
        <taxon>Sar</taxon>
        <taxon>Stramenopiles</taxon>
        <taxon>Bigyra</taxon>
        <taxon>Opalozoa</taxon>
        <taxon>Opalinata</taxon>
        <taxon>Blastocystidae</taxon>
        <taxon>Blastocystis</taxon>
    </lineage>
</organism>
<dbReference type="InterPro" id="IPR007862">
    <property type="entry name" value="Adenylate_kinase_lid-dom"/>
</dbReference>
<dbReference type="AlphaFoldDB" id="D8M9W2"/>
<keyword evidence="2" id="KW-0547">Nucleotide-binding</keyword>
<dbReference type="InterPro" id="IPR033690">
    <property type="entry name" value="Adenylat_kinase_CS"/>
</dbReference>
<evidence type="ECO:0000256" key="4">
    <source>
        <dbReference type="RuleBase" id="RU003330"/>
    </source>
</evidence>
<evidence type="ECO:0000256" key="2">
    <source>
        <dbReference type="ARBA" id="ARBA00022741"/>
    </source>
</evidence>
<evidence type="ECO:0000256" key="3">
    <source>
        <dbReference type="ARBA" id="ARBA00022777"/>
    </source>
</evidence>
<dbReference type="InterPro" id="IPR027417">
    <property type="entry name" value="P-loop_NTPase"/>
</dbReference>
<gene>
    <name evidence="6" type="ORF">GSBLH_T00004526001</name>
</gene>
<evidence type="ECO:0000259" key="5">
    <source>
        <dbReference type="Pfam" id="PF05191"/>
    </source>
</evidence>
<dbReference type="FunCoup" id="D8M9W2">
    <property type="interactions" value="43"/>
</dbReference>
<dbReference type="GeneID" id="24921550"/>
<reference evidence="6" key="1">
    <citation type="submission" date="2010-02" db="EMBL/GenBank/DDBJ databases">
        <title>Sequencing and annotation of the Blastocystis hominis genome.</title>
        <authorList>
            <person name="Wincker P."/>
        </authorList>
    </citation>
    <scope>NUCLEOTIDE SEQUENCE</scope>
    <source>
        <strain evidence="6">Singapore isolate B</strain>
    </source>
</reference>
<dbReference type="OrthoDB" id="439792at2759"/>
<protein>
    <submittedName>
        <fullName evidence="6">Adenylate kinase</fullName>
    </submittedName>
</protein>
<dbReference type="HAMAP" id="MF_00235">
    <property type="entry name" value="Adenylate_kinase_Adk"/>
    <property type="match status" value="1"/>
</dbReference>
<dbReference type="Proteomes" id="UP000008312">
    <property type="component" value="Unassembled WGS sequence"/>
</dbReference>
<sequence>MSFYKNLNVALHLKRKNILFIGAPGSGKGTYSRIISPILMIPTFGSGDYMKKEIAQKTPFGKQVEPYVNSGQLVPDEIVLPVIQKIIQQPEYKSGVILDGFPRSLVQSKAIEDSFPIDLVLQFHLPRDLLIQKLMGRRVCPKCNRSYNVASIIGGGYHLPPLAPKEENLCDTCHEELITRSDDNREVIENRLAVYERQTAPIISFYGVGGKSKCYGA</sequence>
<dbReference type="GO" id="GO:0004017">
    <property type="term" value="F:AMP kinase activity"/>
    <property type="evidence" value="ECO:0007669"/>
    <property type="project" value="InterPro"/>
</dbReference>
<dbReference type="InterPro" id="IPR006259">
    <property type="entry name" value="Adenyl_kin_sub"/>
</dbReference>